<comment type="caution">
    <text evidence="3">The sequence shown here is derived from an EMBL/GenBank/DDBJ whole genome shotgun (WGS) entry which is preliminary data.</text>
</comment>
<dbReference type="AlphaFoldDB" id="A0A5M6CGS5"/>
<protein>
    <submittedName>
        <fullName evidence="3">T9SS type B sorting domain-containing protein</fullName>
    </submittedName>
</protein>
<evidence type="ECO:0000313" key="4">
    <source>
        <dbReference type="Proteomes" id="UP000323632"/>
    </source>
</evidence>
<name>A0A5M6CGS5_9BACT</name>
<keyword evidence="4" id="KW-1185">Reference proteome</keyword>
<proteinExistence type="predicted"/>
<feature type="signal peptide" evidence="1">
    <location>
        <begin position="1"/>
        <end position="25"/>
    </location>
</feature>
<dbReference type="NCBIfam" id="TIGR04131">
    <property type="entry name" value="Bac_Flav_CTERM"/>
    <property type="match status" value="1"/>
</dbReference>
<reference evidence="3 4" key="1">
    <citation type="submission" date="2019-09" db="EMBL/GenBank/DDBJ databases">
        <title>Genome sequence and assembly of Taibaiella sp.</title>
        <authorList>
            <person name="Chhetri G."/>
        </authorList>
    </citation>
    <scope>NUCLEOTIDE SEQUENCE [LARGE SCALE GENOMIC DNA]</scope>
    <source>
        <strain evidence="3 4">KVB11</strain>
    </source>
</reference>
<sequence length="787" mass="84715">MKNNLYKFLLPFGIVSLCALQQMYAQSPGGVTGNNTIWLKANTGITLSPTNTVTTWAEQSGAGITGDFSTQGPAINKANHQPPGFLANGLNFNPYILFNSTAVQNSISSGNAFAGTQILDGTFCTMFQVIRLHTMTSTGVWCKWEWPNPNQYSGPRLGNEWNPSNPGQIRFDFRTNTPTTASFYGGTNVFEKHTLSTMEATATQKTIRFIGSPDGSMATSGNFAPGATAARITLGAEPYGDDYPTKVDIAEFILYKRALTALERNQVESYLAVKYGMTLLQTGTNGNDYTNAVGTVIWNRTANAPYINNITGVGRDDASGLNQKQSLSINPRAMVTMYHGNVPGVFPALNADNTNDFATDQSYVLFGDNLADTLVTQCSPNGRFSKMARTWKVQVSGTPGDVTLALKKANVPPQITSLIVASDPNFTTGLSFIPIQDNGTELYASYSFTNGQYFTFGTPEMELNGVVTPVLCFANTGGVTLNPSGGATPATYSWNSNPVQTSQNLTGVNNGTFTVTVSQANGCTFSESFTITGNATPIFVKVRDTANTICTANNGLIEVSGVGGSPSYSFNIDGGPYSSINRFINLTGGSHIVSIKDQNGCLNDTTVTLKTLVYSLNTEVDTASAWCDAGGLGGEMEIIVNGGNEPYGYFWQTPPDGKGPKMTNLAKGTYTVIVTDVYGCTGTATGIVNENSCCFIGIPNAFSPNADGTNDEFKSVANRPIPKYEMAIFDRWGKRLFYTTKYDEGWDGTYQNNGTPADVGTYFYKINYTCERGNKKMTYHGDLTLIR</sequence>
<gene>
    <name evidence="3" type="ORF">F0919_16120</name>
</gene>
<dbReference type="Pfam" id="PF26628">
    <property type="entry name" value="DUF8202"/>
    <property type="match status" value="1"/>
</dbReference>
<dbReference type="Pfam" id="PF13585">
    <property type="entry name" value="CHU_C"/>
    <property type="match status" value="1"/>
</dbReference>
<evidence type="ECO:0000256" key="1">
    <source>
        <dbReference type="SAM" id="SignalP"/>
    </source>
</evidence>
<organism evidence="3 4">
    <name type="scientific">Taibaiella lutea</name>
    <dbReference type="NCBI Taxonomy" id="2608001"/>
    <lineage>
        <taxon>Bacteria</taxon>
        <taxon>Pseudomonadati</taxon>
        <taxon>Bacteroidota</taxon>
        <taxon>Chitinophagia</taxon>
        <taxon>Chitinophagales</taxon>
        <taxon>Chitinophagaceae</taxon>
        <taxon>Taibaiella</taxon>
    </lineage>
</organism>
<evidence type="ECO:0000259" key="2">
    <source>
        <dbReference type="Pfam" id="PF26628"/>
    </source>
</evidence>
<dbReference type="Proteomes" id="UP000323632">
    <property type="component" value="Unassembled WGS sequence"/>
</dbReference>
<dbReference type="RefSeq" id="WP_150033822.1">
    <property type="nucleotide sequence ID" value="NZ_VWSH01000004.1"/>
</dbReference>
<evidence type="ECO:0000313" key="3">
    <source>
        <dbReference type="EMBL" id="KAA5532319.1"/>
    </source>
</evidence>
<dbReference type="InterPro" id="IPR025667">
    <property type="entry name" value="SprB_repeat"/>
</dbReference>
<dbReference type="InterPro" id="IPR026341">
    <property type="entry name" value="T9SS_type_B"/>
</dbReference>
<dbReference type="EMBL" id="VWSH01000004">
    <property type="protein sequence ID" value="KAA5532319.1"/>
    <property type="molecule type" value="Genomic_DNA"/>
</dbReference>
<keyword evidence="1" id="KW-0732">Signal</keyword>
<accession>A0A5M6CGS5</accession>
<dbReference type="Pfam" id="PF13573">
    <property type="entry name" value="SprB"/>
    <property type="match status" value="1"/>
</dbReference>
<feature type="domain" description="DUF8202" evidence="2">
    <location>
        <begin position="263"/>
        <end position="452"/>
    </location>
</feature>
<feature type="chain" id="PRO_5024350977" evidence="1">
    <location>
        <begin position="26"/>
        <end position="787"/>
    </location>
</feature>
<dbReference type="InterPro" id="IPR058515">
    <property type="entry name" value="DUF8202"/>
</dbReference>